<dbReference type="EMBL" id="AP019299">
    <property type="protein sequence ID" value="BBG99359.1"/>
    <property type="molecule type" value="Genomic_DNA"/>
</dbReference>
<feature type="compositionally biased region" description="Low complexity" evidence="1">
    <location>
        <begin position="611"/>
        <end position="638"/>
    </location>
</feature>
<gene>
    <name evidence="2" type="ORF">Prudu_009024</name>
</gene>
<name>A0A4Y1R5C4_PRUDU</name>
<feature type="region of interest" description="Disordered" evidence="1">
    <location>
        <begin position="527"/>
        <end position="559"/>
    </location>
</feature>
<feature type="region of interest" description="Disordered" evidence="1">
    <location>
        <begin position="578"/>
        <end position="665"/>
    </location>
</feature>
<dbReference type="PANTHER" id="PTHR33671">
    <property type="entry name" value="N-METHYLTRANSFERASE, PUTATIVE (DUF688)-RELATED"/>
    <property type="match status" value="1"/>
</dbReference>
<dbReference type="PANTHER" id="PTHR33671:SF2">
    <property type="entry name" value="N-METHYLTRANSFERASE, PUTATIVE (DUF688)-RELATED"/>
    <property type="match status" value="1"/>
</dbReference>
<evidence type="ECO:0000256" key="1">
    <source>
        <dbReference type="SAM" id="MobiDB-lite"/>
    </source>
</evidence>
<dbReference type="InterPro" id="IPR007789">
    <property type="entry name" value="DUF688"/>
</dbReference>
<reference evidence="2" key="1">
    <citation type="journal article" date="2019" name="Science">
        <title>Mutation of a bHLH transcription factor allowed almond domestication.</title>
        <authorList>
            <person name="Sanchez-Perez R."/>
            <person name="Pavan S."/>
            <person name="Mazzeo R."/>
            <person name="Moldovan C."/>
            <person name="Aiese Cigliano R."/>
            <person name="Del Cueto J."/>
            <person name="Ricciardi F."/>
            <person name="Lotti C."/>
            <person name="Ricciardi L."/>
            <person name="Dicenta F."/>
            <person name="Lopez-Marques R.L."/>
            <person name="Lindberg Moller B."/>
        </authorList>
    </citation>
    <scope>NUCLEOTIDE SEQUENCE</scope>
</reference>
<feature type="compositionally biased region" description="Polar residues" evidence="1">
    <location>
        <begin position="533"/>
        <end position="559"/>
    </location>
</feature>
<sequence length="704" mass="77302">MIRKVKKIHDAKESDGREAVELQSATSICETIFSDSGPVRNPGTVPFVWEQIPGRPKDERKSPNQALEWLPLHQSFRLEGFQSSKVEMEDKGIAGSDDGDETYLDALSRSESFFMNCSVSGLSGLDGLDIKPSGTFSTDPQTRDFMMGRFLPAAKALASETPQYASRKQPVAREQPLLQEQPSGMKKVVSGDKQHPFNQHRPKDLPHYVQDIAGDKSEDEGMRVQAQLPISSVRRVRAKSSYAISYREAKKEHSRGDSCEKRLMSGHPEARVPEDKNDLIHESNQITNRSDCQKLDGSPMYRRLQGSGVSPYRNECSQHEEKGFLGIPEKAKNSREAISSGKYRKCHNNFQELLAAENVAELEMGPGSPVVEKTLYIDSVQTVKSPCSSDTKGHIIDYRGNGFEIREKRDKVEEITHSVESSFQDTEHLGDGNEKAIVRHKSLEFPDSSFLSSSGRSSDDVQTDIRIGYIPNQDLIQHSSQVTSAKGADQEKLNLESKQLVKSGDRENFVGLTPDCSTLTSTKLAGEKKIGLESQQSRQSGRENSSQGHVQNSVALTNSKVANKGKIDLESHRLLKLGNQESPRGNKVPLPLGPPLPKSPSESWLKRTLPSISSRSSSSQSSLGSRSYTSSQASKTSSLDPKWETIVKTSKPHHGHLRFSEDQRRKRAEITVVTAISPVVVVVMEAVHVEAGGGGGGGGGGCGS</sequence>
<dbReference type="AlphaFoldDB" id="A0A4Y1R5C4"/>
<protein>
    <submittedName>
        <fullName evidence="2">Uncharacterized protein</fullName>
    </submittedName>
</protein>
<dbReference type="Pfam" id="PF05097">
    <property type="entry name" value="DUF688"/>
    <property type="match status" value="2"/>
</dbReference>
<organism evidence="2">
    <name type="scientific">Prunus dulcis</name>
    <name type="common">Almond</name>
    <name type="synonym">Amygdalus dulcis</name>
    <dbReference type="NCBI Taxonomy" id="3755"/>
    <lineage>
        <taxon>Eukaryota</taxon>
        <taxon>Viridiplantae</taxon>
        <taxon>Streptophyta</taxon>
        <taxon>Embryophyta</taxon>
        <taxon>Tracheophyta</taxon>
        <taxon>Spermatophyta</taxon>
        <taxon>Magnoliopsida</taxon>
        <taxon>eudicotyledons</taxon>
        <taxon>Gunneridae</taxon>
        <taxon>Pentapetalae</taxon>
        <taxon>rosids</taxon>
        <taxon>fabids</taxon>
        <taxon>Rosales</taxon>
        <taxon>Rosaceae</taxon>
        <taxon>Amygdaloideae</taxon>
        <taxon>Amygdaleae</taxon>
        <taxon>Prunus</taxon>
    </lineage>
</organism>
<evidence type="ECO:0000313" key="2">
    <source>
        <dbReference type="EMBL" id="BBG99359.1"/>
    </source>
</evidence>
<accession>A0A4Y1R5C4</accession>
<proteinExistence type="predicted"/>